<reference evidence="2 3" key="1">
    <citation type="journal article" date="2021" name="Microbiol. Resour. Announc.">
        <title>Draft Genome Sequence of Coralloluteibacterium stylophorae LMG 29479T.</title>
        <authorList>
            <person name="Karlyshev A.V."/>
            <person name="Kudryashova E.B."/>
            <person name="Ariskina E.V."/>
            <person name="Conroy A.P."/>
            <person name="Abidueva E.Y."/>
        </authorList>
    </citation>
    <scope>NUCLEOTIDE SEQUENCE [LARGE SCALE GENOMIC DNA]</scope>
    <source>
        <strain evidence="2 3">LMG 29479</strain>
    </source>
</reference>
<comment type="caution">
    <text evidence="1">The sequence shown here is derived from an EMBL/GenBank/DDBJ whole genome shotgun (WGS) entry which is preliminary data.</text>
</comment>
<dbReference type="Proteomes" id="UP000675747">
    <property type="component" value="Unassembled WGS sequence"/>
</dbReference>
<evidence type="ECO:0008006" key="4">
    <source>
        <dbReference type="Google" id="ProtNLM"/>
    </source>
</evidence>
<proteinExistence type="predicted"/>
<gene>
    <name evidence="2" type="ORF">KB893_005865</name>
    <name evidence="1" type="ORF">KB893_03885</name>
</gene>
<keyword evidence="3" id="KW-1185">Reference proteome</keyword>
<reference evidence="1" key="2">
    <citation type="submission" date="2021-04" db="EMBL/GenBank/DDBJ databases">
        <authorList>
            <person name="Karlyshev A.V."/>
        </authorList>
    </citation>
    <scope>NUCLEOTIDE SEQUENCE</scope>
    <source>
        <strain evidence="1">LMG 29479</strain>
    </source>
</reference>
<dbReference type="AlphaFoldDB" id="A0A8J7VTR6"/>
<dbReference type="EMBL" id="JAGQFT010000017">
    <property type="protein sequence ID" value="MBR0561663.1"/>
    <property type="molecule type" value="Genomic_DNA"/>
</dbReference>
<organism evidence="1">
    <name type="scientific">Coralloluteibacterium stylophorae</name>
    <dbReference type="NCBI Taxonomy" id="1776034"/>
    <lineage>
        <taxon>Bacteria</taxon>
        <taxon>Pseudomonadati</taxon>
        <taxon>Pseudomonadota</taxon>
        <taxon>Gammaproteobacteria</taxon>
        <taxon>Lysobacterales</taxon>
        <taxon>Lysobacteraceae</taxon>
        <taxon>Coralloluteibacterium</taxon>
    </lineage>
</organism>
<evidence type="ECO:0000313" key="3">
    <source>
        <dbReference type="Proteomes" id="UP000675747"/>
    </source>
</evidence>
<dbReference type="EMBL" id="JAGQFT020000003">
    <property type="protein sequence ID" value="MBS7456658.1"/>
    <property type="molecule type" value="Genomic_DNA"/>
</dbReference>
<accession>A0A8J7VTR6</accession>
<dbReference type="RefSeq" id="WP_211925631.1">
    <property type="nucleotide sequence ID" value="NZ_JAGQFT020000003.1"/>
</dbReference>
<evidence type="ECO:0000313" key="2">
    <source>
        <dbReference type="EMBL" id="MBS7456658.1"/>
    </source>
</evidence>
<sequence>MGYHLPYSHAPAAAHALPVLGTVRNPWAYYVSWYAFQSAMPTPNPLFRLVSDEGRRDFAQTLRDLLALESSEGIRRLRAVLPERFPGRGLNLTRECVTSWQDTGVGFYSFLYRRMYAGCTNLSLLGTDDLRAGLARFLVANGIPLTELQRERLEAAPPANTSRHAHYSRYYDADLRDLVAERDADLIRTHDYRFECMNEA</sequence>
<name>A0A8J7VTR6_9GAMM</name>
<protein>
    <recommendedName>
        <fullName evidence="4">Sulfotransferase family protein</fullName>
    </recommendedName>
</protein>
<evidence type="ECO:0000313" key="1">
    <source>
        <dbReference type="EMBL" id="MBR0561663.1"/>
    </source>
</evidence>